<evidence type="ECO:0000313" key="4">
    <source>
        <dbReference type="Proteomes" id="UP000585050"/>
    </source>
</evidence>
<accession>A0A7X8SK97</accession>
<dbReference type="InterPro" id="IPR000182">
    <property type="entry name" value="GNAT_dom"/>
</dbReference>
<dbReference type="RefSeq" id="WP_168882435.1">
    <property type="nucleotide sequence ID" value="NZ_JABAIL010000003.1"/>
</dbReference>
<dbReference type="Proteomes" id="UP000585050">
    <property type="component" value="Unassembled WGS sequence"/>
</dbReference>
<gene>
    <name evidence="3" type="ORF">HGP29_10910</name>
</gene>
<feature type="domain" description="N-acetyltransferase" evidence="2">
    <location>
        <begin position="1"/>
        <end position="149"/>
    </location>
</feature>
<evidence type="ECO:0000256" key="1">
    <source>
        <dbReference type="ARBA" id="ARBA00022679"/>
    </source>
</evidence>
<dbReference type="AlphaFoldDB" id="A0A7X8SK97"/>
<dbReference type="SUPFAM" id="SSF55729">
    <property type="entry name" value="Acyl-CoA N-acyltransferases (Nat)"/>
    <property type="match status" value="1"/>
</dbReference>
<dbReference type="PANTHER" id="PTHR13947">
    <property type="entry name" value="GNAT FAMILY N-ACETYLTRANSFERASE"/>
    <property type="match status" value="1"/>
</dbReference>
<dbReference type="PROSITE" id="PS51186">
    <property type="entry name" value="GNAT"/>
    <property type="match status" value="1"/>
</dbReference>
<dbReference type="EMBL" id="JABAIL010000003">
    <property type="protein sequence ID" value="NLR91720.1"/>
    <property type="molecule type" value="Genomic_DNA"/>
</dbReference>
<name>A0A7X8SK97_9BACT</name>
<keyword evidence="1 3" id="KW-0808">Transferase</keyword>
<protein>
    <submittedName>
        <fullName evidence="3">GNAT family N-acetyltransferase</fullName>
    </submittedName>
</protein>
<organism evidence="3 4">
    <name type="scientific">Flammeovirga agarivorans</name>
    <dbReference type="NCBI Taxonomy" id="2726742"/>
    <lineage>
        <taxon>Bacteria</taxon>
        <taxon>Pseudomonadati</taxon>
        <taxon>Bacteroidota</taxon>
        <taxon>Cytophagia</taxon>
        <taxon>Cytophagales</taxon>
        <taxon>Flammeovirgaceae</taxon>
        <taxon>Flammeovirga</taxon>
    </lineage>
</organism>
<keyword evidence="4" id="KW-1185">Reference proteome</keyword>
<evidence type="ECO:0000259" key="2">
    <source>
        <dbReference type="PROSITE" id="PS51186"/>
    </source>
</evidence>
<reference evidence="3 4" key="1">
    <citation type="submission" date="2020-04" db="EMBL/GenBank/DDBJ databases">
        <title>Flammeovirga sp. SR4, a novel species isolated from seawater.</title>
        <authorList>
            <person name="Wang X."/>
        </authorList>
    </citation>
    <scope>NUCLEOTIDE SEQUENCE [LARGE SCALE GENOMIC DNA]</scope>
    <source>
        <strain evidence="3 4">SR4</strain>
    </source>
</reference>
<dbReference type="Gene3D" id="3.40.630.30">
    <property type="match status" value="1"/>
</dbReference>
<sequence length="149" mass="16919">MITTKRTNSSDKDFIALIMLLDADLAEKNGDDNDFFAQYNKVDKIDHVVLAYDKDEVVGCGAIKPYDKERMEVKRMFVKETYRGKGVASKVLNDLEDWAQSLSYTKCVLETGDKMLAAIGLYKKSNFMVIPNYGQYKEVASSICFEKTL</sequence>
<proteinExistence type="predicted"/>
<dbReference type="PANTHER" id="PTHR13947:SF37">
    <property type="entry name" value="LD18367P"/>
    <property type="match status" value="1"/>
</dbReference>
<dbReference type="InterPro" id="IPR050769">
    <property type="entry name" value="NAT_camello-type"/>
</dbReference>
<comment type="caution">
    <text evidence="3">The sequence shown here is derived from an EMBL/GenBank/DDBJ whole genome shotgun (WGS) entry which is preliminary data.</text>
</comment>
<dbReference type="Pfam" id="PF00583">
    <property type="entry name" value="Acetyltransf_1"/>
    <property type="match status" value="1"/>
</dbReference>
<evidence type="ECO:0000313" key="3">
    <source>
        <dbReference type="EMBL" id="NLR91720.1"/>
    </source>
</evidence>
<dbReference type="GO" id="GO:0008080">
    <property type="term" value="F:N-acetyltransferase activity"/>
    <property type="evidence" value="ECO:0007669"/>
    <property type="project" value="InterPro"/>
</dbReference>
<dbReference type="InterPro" id="IPR016181">
    <property type="entry name" value="Acyl_CoA_acyltransferase"/>
</dbReference>
<dbReference type="CDD" id="cd04301">
    <property type="entry name" value="NAT_SF"/>
    <property type="match status" value="1"/>
</dbReference>